<feature type="region of interest" description="Disordered" evidence="1">
    <location>
        <begin position="144"/>
        <end position="166"/>
    </location>
</feature>
<evidence type="ECO:0000259" key="3">
    <source>
        <dbReference type="PROSITE" id="PS51202"/>
    </source>
</evidence>
<dbReference type="Gene3D" id="3.30.70.1450">
    <property type="entry name" value="Regulator of K+ conductance, C-terminal domain"/>
    <property type="match status" value="1"/>
</dbReference>
<evidence type="ECO:0000313" key="5">
    <source>
        <dbReference type="Proteomes" id="UP000318995"/>
    </source>
</evidence>
<feature type="transmembrane region" description="Helical" evidence="2">
    <location>
        <begin position="12"/>
        <end position="33"/>
    </location>
</feature>
<keyword evidence="2" id="KW-0472">Membrane</keyword>
<organism evidence="4 5">
    <name type="scientific">Botrimarina hoheduenensis</name>
    <dbReference type="NCBI Taxonomy" id="2528000"/>
    <lineage>
        <taxon>Bacteria</taxon>
        <taxon>Pseudomonadati</taxon>
        <taxon>Planctomycetota</taxon>
        <taxon>Planctomycetia</taxon>
        <taxon>Pirellulales</taxon>
        <taxon>Lacipirellulaceae</taxon>
        <taxon>Botrimarina</taxon>
    </lineage>
</organism>
<comment type="caution">
    <text evidence="4">The sequence shown here is derived from an EMBL/GenBank/DDBJ whole genome shotgun (WGS) entry which is preliminary data.</text>
</comment>
<dbReference type="SUPFAM" id="SSF116726">
    <property type="entry name" value="TrkA C-terminal domain-like"/>
    <property type="match status" value="1"/>
</dbReference>
<dbReference type="Proteomes" id="UP000318995">
    <property type="component" value="Unassembled WGS sequence"/>
</dbReference>
<keyword evidence="2" id="KW-0812">Transmembrane</keyword>
<evidence type="ECO:0000256" key="2">
    <source>
        <dbReference type="SAM" id="Phobius"/>
    </source>
</evidence>
<feature type="domain" description="RCK C-terminal" evidence="3">
    <location>
        <begin position="60"/>
        <end position="145"/>
    </location>
</feature>
<gene>
    <name evidence="4" type="ORF">Pla111_12180</name>
</gene>
<dbReference type="GO" id="GO:0006813">
    <property type="term" value="P:potassium ion transport"/>
    <property type="evidence" value="ECO:0007669"/>
    <property type="project" value="InterPro"/>
</dbReference>
<keyword evidence="2" id="KW-1133">Transmembrane helix</keyword>
<keyword evidence="5" id="KW-1185">Reference proteome</keyword>
<reference evidence="4 5" key="1">
    <citation type="submission" date="2019-02" db="EMBL/GenBank/DDBJ databases">
        <title>Deep-cultivation of Planctomycetes and their phenomic and genomic characterization uncovers novel biology.</title>
        <authorList>
            <person name="Wiegand S."/>
            <person name="Jogler M."/>
            <person name="Boedeker C."/>
            <person name="Pinto D."/>
            <person name="Vollmers J."/>
            <person name="Rivas-Marin E."/>
            <person name="Kohn T."/>
            <person name="Peeters S.H."/>
            <person name="Heuer A."/>
            <person name="Rast P."/>
            <person name="Oberbeckmann S."/>
            <person name="Bunk B."/>
            <person name="Jeske O."/>
            <person name="Meyerdierks A."/>
            <person name="Storesund J.E."/>
            <person name="Kallscheuer N."/>
            <person name="Luecker S."/>
            <person name="Lage O.M."/>
            <person name="Pohl T."/>
            <person name="Merkel B.J."/>
            <person name="Hornburger P."/>
            <person name="Mueller R.-W."/>
            <person name="Bruemmer F."/>
            <person name="Labrenz M."/>
            <person name="Spormann A.M."/>
            <person name="Op Den Camp H."/>
            <person name="Overmann J."/>
            <person name="Amann R."/>
            <person name="Jetten M.S.M."/>
            <person name="Mascher T."/>
            <person name="Medema M.H."/>
            <person name="Devos D.P."/>
            <person name="Kaster A.-K."/>
            <person name="Ovreas L."/>
            <person name="Rohde M."/>
            <person name="Galperin M.Y."/>
            <person name="Jogler C."/>
        </authorList>
    </citation>
    <scope>NUCLEOTIDE SEQUENCE [LARGE SCALE GENOMIC DNA]</scope>
    <source>
        <strain evidence="4 5">Pla111</strain>
    </source>
</reference>
<accession>A0A5C5WBK2</accession>
<protein>
    <submittedName>
        <fullName evidence="4">TrkA-C domain protein</fullName>
    </submittedName>
</protein>
<dbReference type="InterPro" id="IPR036721">
    <property type="entry name" value="RCK_C_sf"/>
</dbReference>
<evidence type="ECO:0000313" key="4">
    <source>
        <dbReference type="EMBL" id="TWT47603.1"/>
    </source>
</evidence>
<dbReference type="PROSITE" id="PS51202">
    <property type="entry name" value="RCK_C"/>
    <property type="match status" value="1"/>
</dbReference>
<dbReference type="GO" id="GO:0008324">
    <property type="term" value="F:monoatomic cation transmembrane transporter activity"/>
    <property type="evidence" value="ECO:0007669"/>
    <property type="project" value="InterPro"/>
</dbReference>
<name>A0A5C5WBK2_9BACT</name>
<feature type="compositionally biased region" description="Basic and acidic residues" evidence="1">
    <location>
        <begin position="144"/>
        <end position="157"/>
    </location>
</feature>
<sequence>MMSFMSTTGASVTQRTITLALLAAGLLLLWLIFNSRWIERHMNRVIAWTLKKFTDLDVRDYVALLELSNGYAVSEMLVESTDWLAGKCLADLWLSDEGILVLGIRSSAGAFHGSPRGGDIVSASDTLILYGDLENIEELDRRRAGRAGDKEHSHAVEEQGELEETL</sequence>
<dbReference type="EMBL" id="SJPH01000002">
    <property type="protein sequence ID" value="TWT47603.1"/>
    <property type="molecule type" value="Genomic_DNA"/>
</dbReference>
<dbReference type="Pfam" id="PF02080">
    <property type="entry name" value="TrkA_C"/>
    <property type="match status" value="1"/>
</dbReference>
<evidence type="ECO:0000256" key="1">
    <source>
        <dbReference type="SAM" id="MobiDB-lite"/>
    </source>
</evidence>
<dbReference type="AlphaFoldDB" id="A0A5C5WBK2"/>
<proteinExistence type="predicted"/>
<dbReference type="InterPro" id="IPR006037">
    <property type="entry name" value="RCK_C"/>
</dbReference>
<dbReference type="OrthoDB" id="369355at2"/>